<accession>G7K1S7</accession>
<evidence type="ECO:0000256" key="7">
    <source>
        <dbReference type="ARBA" id="ARBA00023157"/>
    </source>
</evidence>
<evidence type="ECO:0000256" key="4">
    <source>
        <dbReference type="ARBA" id="ARBA00022729"/>
    </source>
</evidence>
<keyword evidence="7" id="KW-1015">Disulfide bond</keyword>
<keyword evidence="3 9" id="KW-0812">Transmembrane</keyword>
<evidence type="ECO:0000256" key="1">
    <source>
        <dbReference type="ARBA" id="ARBA00004162"/>
    </source>
</evidence>
<keyword evidence="4" id="KW-0732">Signal</keyword>
<keyword evidence="10" id="KW-0675">Receptor</keyword>
<proteinExistence type="predicted"/>
<keyword evidence="10" id="KW-0418">Kinase</keyword>
<keyword evidence="5 9" id="KW-1133">Transmembrane helix</keyword>
<keyword evidence="12" id="KW-1185">Reference proteome</keyword>
<organism evidence="10 12">
    <name type="scientific">Medicago truncatula</name>
    <name type="common">Barrel medic</name>
    <name type="synonym">Medicago tribuloides</name>
    <dbReference type="NCBI Taxonomy" id="3880"/>
    <lineage>
        <taxon>Eukaryota</taxon>
        <taxon>Viridiplantae</taxon>
        <taxon>Streptophyta</taxon>
        <taxon>Embryophyta</taxon>
        <taxon>Tracheophyta</taxon>
        <taxon>Spermatophyta</taxon>
        <taxon>Magnoliopsida</taxon>
        <taxon>eudicotyledons</taxon>
        <taxon>Gunneridae</taxon>
        <taxon>Pentapetalae</taxon>
        <taxon>rosids</taxon>
        <taxon>fabids</taxon>
        <taxon>Fabales</taxon>
        <taxon>Fabaceae</taxon>
        <taxon>Papilionoideae</taxon>
        <taxon>50 kb inversion clade</taxon>
        <taxon>NPAAA clade</taxon>
        <taxon>Hologalegina</taxon>
        <taxon>IRL clade</taxon>
        <taxon>Trifolieae</taxon>
        <taxon>Medicago</taxon>
    </lineage>
</organism>
<reference evidence="10 12" key="1">
    <citation type="journal article" date="2011" name="Nature">
        <title>The Medicago genome provides insight into the evolution of rhizobial symbioses.</title>
        <authorList>
            <person name="Young N.D."/>
            <person name="Debelle F."/>
            <person name="Oldroyd G.E."/>
            <person name="Geurts R."/>
            <person name="Cannon S.B."/>
            <person name="Udvardi M.K."/>
            <person name="Benedito V.A."/>
            <person name="Mayer K.F."/>
            <person name="Gouzy J."/>
            <person name="Schoof H."/>
            <person name="Van de Peer Y."/>
            <person name="Proost S."/>
            <person name="Cook D.R."/>
            <person name="Meyers B.C."/>
            <person name="Spannagl M."/>
            <person name="Cheung F."/>
            <person name="De Mita S."/>
            <person name="Krishnakumar V."/>
            <person name="Gundlach H."/>
            <person name="Zhou S."/>
            <person name="Mudge J."/>
            <person name="Bharti A.K."/>
            <person name="Murray J.D."/>
            <person name="Naoumkina M.A."/>
            <person name="Rosen B."/>
            <person name="Silverstein K.A."/>
            <person name="Tang H."/>
            <person name="Rombauts S."/>
            <person name="Zhao P.X."/>
            <person name="Zhou P."/>
            <person name="Barbe V."/>
            <person name="Bardou P."/>
            <person name="Bechner M."/>
            <person name="Bellec A."/>
            <person name="Berger A."/>
            <person name="Berges H."/>
            <person name="Bidwell S."/>
            <person name="Bisseling T."/>
            <person name="Choisne N."/>
            <person name="Couloux A."/>
            <person name="Denny R."/>
            <person name="Deshpande S."/>
            <person name="Dai X."/>
            <person name="Doyle J.J."/>
            <person name="Dudez A.M."/>
            <person name="Farmer A.D."/>
            <person name="Fouteau S."/>
            <person name="Franken C."/>
            <person name="Gibelin C."/>
            <person name="Gish J."/>
            <person name="Goldstein S."/>
            <person name="Gonzalez A.J."/>
            <person name="Green P.J."/>
            <person name="Hallab A."/>
            <person name="Hartog M."/>
            <person name="Hua A."/>
            <person name="Humphray S.J."/>
            <person name="Jeong D.H."/>
            <person name="Jing Y."/>
            <person name="Jocker A."/>
            <person name="Kenton S.M."/>
            <person name="Kim D.J."/>
            <person name="Klee K."/>
            <person name="Lai H."/>
            <person name="Lang C."/>
            <person name="Lin S."/>
            <person name="Macmil S.L."/>
            <person name="Magdelenat G."/>
            <person name="Matthews L."/>
            <person name="McCorrison J."/>
            <person name="Monaghan E.L."/>
            <person name="Mun J.H."/>
            <person name="Najar F.Z."/>
            <person name="Nicholson C."/>
            <person name="Noirot C."/>
            <person name="O'Bleness M."/>
            <person name="Paule C.R."/>
            <person name="Poulain J."/>
            <person name="Prion F."/>
            <person name="Qin B."/>
            <person name="Qu C."/>
            <person name="Retzel E.F."/>
            <person name="Riddle C."/>
            <person name="Sallet E."/>
            <person name="Samain S."/>
            <person name="Samson N."/>
            <person name="Sanders I."/>
            <person name="Saurat O."/>
            <person name="Scarpelli C."/>
            <person name="Schiex T."/>
            <person name="Segurens B."/>
            <person name="Severin A.J."/>
            <person name="Sherrier D.J."/>
            <person name="Shi R."/>
            <person name="Sims S."/>
            <person name="Singer S.R."/>
            <person name="Sinharoy S."/>
            <person name="Sterck L."/>
            <person name="Viollet A."/>
            <person name="Wang B.B."/>
            <person name="Wang K."/>
            <person name="Wang M."/>
            <person name="Wang X."/>
            <person name="Warfsmann J."/>
            <person name="Weissenbach J."/>
            <person name="White D.D."/>
            <person name="White J.D."/>
            <person name="Wiley G.B."/>
            <person name="Wincker P."/>
            <person name="Xing Y."/>
            <person name="Yang L."/>
            <person name="Yao Z."/>
            <person name="Ying F."/>
            <person name="Zhai J."/>
            <person name="Zhou L."/>
            <person name="Zuber A."/>
            <person name="Denarie J."/>
            <person name="Dixon R.A."/>
            <person name="May G.D."/>
            <person name="Schwartz D.C."/>
            <person name="Rogers J."/>
            <person name="Quetier F."/>
            <person name="Town C.D."/>
            <person name="Roe B.A."/>
        </authorList>
    </citation>
    <scope>NUCLEOTIDE SEQUENCE [LARGE SCALE GENOMIC DNA]</scope>
    <source>
        <strain evidence="10">A17</strain>
        <strain evidence="11 12">cv. Jemalong A17</strain>
    </source>
</reference>
<reference evidence="11" key="3">
    <citation type="submission" date="2015-04" db="UniProtKB">
        <authorList>
            <consortium name="EnsemblPlants"/>
        </authorList>
    </citation>
    <scope>IDENTIFICATION</scope>
    <source>
        <strain evidence="11">cv. Jemalong A17</strain>
    </source>
</reference>
<dbReference type="PANTHER" id="PTHR46204">
    <property type="entry name" value="CHITIN ELICITOR RECEPTOR KINASE 1-RELATED"/>
    <property type="match status" value="1"/>
</dbReference>
<evidence type="ECO:0000256" key="3">
    <source>
        <dbReference type="ARBA" id="ARBA00022692"/>
    </source>
</evidence>
<name>G7K1S7_MEDTR</name>
<dbReference type="PaxDb" id="3880-AES99275"/>
<sequence length="324" mass="35821">MAMAGNGAYGSHACIHCTYLIHQASLDEAVCFRDLPPYLSSSPHPSASPPSAVPKHHYYRFPPGKDDFNKPHHSHRVLTAVIIAVATFFFLLILFIIVWKVVKKCSAVPDQGAAGLELGHLPAQEERQDPGPSSPGSPDKRRRYVYDLIANTYYASLTTVEVLKKFNSYNPKHIPVKAKVNVIMMLISIKMEMMFPCILVFVIYIYAKYFQKKEEEKTKLTRISMAVSTQDGNASGSGEYETSGSCGHATGSDAGLTGILVAKSTGFSYQELAKATDILFDCKIAVKKMDVQASIDFLCELKVLTHVLLEYGIPFNILSHTCYI</sequence>
<evidence type="ECO:0000256" key="9">
    <source>
        <dbReference type="SAM" id="Phobius"/>
    </source>
</evidence>
<evidence type="ECO:0000313" key="12">
    <source>
        <dbReference type="Proteomes" id="UP000002051"/>
    </source>
</evidence>
<dbReference type="Proteomes" id="UP000002051">
    <property type="component" value="Chromosome 5"/>
</dbReference>
<keyword evidence="2" id="KW-1003">Cell membrane</keyword>
<dbReference type="GO" id="GO:0019199">
    <property type="term" value="F:transmembrane receptor protein kinase activity"/>
    <property type="evidence" value="ECO:0007669"/>
    <property type="project" value="InterPro"/>
</dbReference>
<evidence type="ECO:0000256" key="5">
    <source>
        <dbReference type="ARBA" id="ARBA00022989"/>
    </source>
</evidence>
<dbReference type="PANTHER" id="PTHR46204:SF15">
    <property type="entry name" value="LYSM DOMAIN RECEPTOR-LIKE KINASE 3"/>
    <property type="match status" value="1"/>
</dbReference>
<dbReference type="EnsemblPlants" id="AES99275">
    <property type="protein sequence ID" value="AES99275"/>
    <property type="gene ID" value="MTR_5g078600"/>
</dbReference>
<evidence type="ECO:0000256" key="8">
    <source>
        <dbReference type="SAM" id="MobiDB-lite"/>
    </source>
</evidence>
<dbReference type="GO" id="GO:0045087">
    <property type="term" value="P:innate immune response"/>
    <property type="evidence" value="ECO:0007669"/>
    <property type="project" value="InterPro"/>
</dbReference>
<feature type="transmembrane region" description="Helical" evidence="9">
    <location>
        <begin position="183"/>
        <end position="207"/>
    </location>
</feature>
<reference evidence="10 12" key="2">
    <citation type="journal article" date="2014" name="BMC Genomics">
        <title>An improved genome release (version Mt4.0) for the model legume Medicago truncatula.</title>
        <authorList>
            <person name="Tang H."/>
            <person name="Krishnakumar V."/>
            <person name="Bidwell S."/>
            <person name="Rosen B."/>
            <person name="Chan A."/>
            <person name="Zhou S."/>
            <person name="Gentzbittel L."/>
            <person name="Childs K.L."/>
            <person name="Yandell M."/>
            <person name="Gundlach H."/>
            <person name="Mayer K.F."/>
            <person name="Schwartz D.C."/>
            <person name="Town C.D."/>
        </authorList>
    </citation>
    <scope>GENOME REANNOTATION</scope>
    <source>
        <strain evidence="11 12">cv. Jemalong A17</strain>
    </source>
</reference>
<dbReference type="AlphaFoldDB" id="G7K1S7"/>
<dbReference type="GO" id="GO:0005886">
    <property type="term" value="C:plasma membrane"/>
    <property type="evidence" value="ECO:0007669"/>
    <property type="project" value="UniProtKB-SubCell"/>
</dbReference>
<keyword evidence="10" id="KW-0808">Transferase</keyword>
<evidence type="ECO:0000313" key="11">
    <source>
        <dbReference type="EnsemblPlants" id="AES99275"/>
    </source>
</evidence>
<comment type="subcellular location">
    <subcellularLocation>
        <location evidence="1">Cell membrane</location>
        <topology evidence="1">Single-pass membrane protein</topology>
    </subcellularLocation>
</comment>
<protein>
    <submittedName>
        <fullName evidence="10">LysM receptor kinase, putative</fullName>
    </submittedName>
</protein>
<evidence type="ECO:0000256" key="6">
    <source>
        <dbReference type="ARBA" id="ARBA00023136"/>
    </source>
</evidence>
<dbReference type="HOGENOM" id="CLU_858867_0_0_1"/>
<feature type="transmembrane region" description="Helical" evidence="9">
    <location>
        <begin position="77"/>
        <end position="99"/>
    </location>
</feature>
<keyword evidence="6 9" id="KW-0472">Membrane</keyword>
<evidence type="ECO:0000313" key="10">
    <source>
        <dbReference type="EMBL" id="AES99275.1"/>
    </source>
</evidence>
<dbReference type="InterPro" id="IPR044812">
    <property type="entry name" value="CERK1/LYK3-like"/>
</dbReference>
<feature type="region of interest" description="Disordered" evidence="8">
    <location>
        <begin position="120"/>
        <end position="140"/>
    </location>
</feature>
<evidence type="ECO:0000256" key="2">
    <source>
        <dbReference type="ARBA" id="ARBA00022475"/>
    </source>
</evidence>
<gene>
    <name evidence="10" type="ordered locus">MTR_5g078600</name>
</gene>
<dbReference type="EMBL" id="CM001221">
    <property type="protein sequence ID" value="AES99275.1"/>
    <property type="molecule type" value="Genomic_DNA"/>
</dbReference>